<dbReference type="EMBL" id="KQ947429">
    <property type="protein sequence ID" value="KUJ10312.1"/>
    <property type="molecule type" value="Genomic_DNA"/>
</dbReference>
<dbReference type="GeneID" id="28815974"/>
<organism evidence="2 3">
    <name type="scientific">Mollisia scopiformis</name>
    <name type="common">Conifer needle endophyte fungus</name>
    <name type="synonym">Phialocephala scopiformis</name>
    <dbReference type="NCBI Taxonomy" id="149040"/>
    <lineage>
        <taxon>Eukaryota</taxon>
        <taxon>Fungi</taxon>
        <taxon>Dikarya</taxon>
        <taxon>Ascomycota</taxon>
        <taxon>Pezizomycotina</taxon>
        <taxon>Leotiomycetes</taxon>
        <taxon>Helotiales</taxon>
        <taxon>Mollisiaceae</taxon>
        <taxon>Mollisia</taxon>
    </lineage>
</organism>
<dbReference type="InParanoid" id="A0A132BD05"/>
<dbReference type="SMART" id="SM00513">
    <property type="entry name" value="SAP"/>
    <property type="match status" value="1"/>
</dbReference>
<accession>A0A132BD05</accession>
<dbReference type="SUPFAM" id="SSF68906">
    <property type="entry name" value="SAP domain"/>
    <property type="match status" value="1"/>
</dbReference>
<dbReference type="OrthoDB" id="5348404at2759"/>
<dbReference type="PROSITE" id="PS50800">
    <property type="entry name" value="SAP"/>
    <property type="match status" value="1"/>
</dbReference>
<reference evidence="2 3" key="1">
    <citation type="submission" date="2015-10" db="EMBL/GenBank/DDBJ databases">
        <title>Full genome of DAOMC 229536 Phialocephala scopiformis, a fungal endophyte of spruce producing the potent anti-insectan compound rugulosin.</title>
        <authorList>
            <consortium name="DOE Joint Genome Institute"/>
            <person name="Walker A.K."/>
            <person name="Frasz S.L."/>
            <person name="Seifert K.A."/>
            <person name="Miller J.D."/>
            <person name="Mondo S.J."/>
            <person name="Labutti K."/>
            <person name="Lipzen A."/>
            <person name="Dockter R."/>
            <person name="Kennedy M."/>
            <person name="Grigoriev I.V."/>
            <person name="Spatafora J.W."/>
        </authorList>
    </citation>
    <scope>NUCLEOTIDE SEQUENCE [LARGE SCALE GENOMIC DNA]</scope>
    <source>
        <strain evidence="2 3">CBS 120377</strain>
    </source>
</reference>
<dbReference type="KEGG" id="psco:LY89DRAFT_257390"/>
<dbReference type="InterPro" id="IPR036361">
    <property type="entry name" value="SAP_dom_sf"/>
</dbReference>
<sequence length="200" mass="22912">MIDGVGRGSLYCIAFGRQIIFLRAFLVLDCLALHGIAKVVDRTEYKNYNILKPPRPRSILLKGAVAENALSRGLLPCISLQCFLNPAPHFRTAKDRERGGYQNKILCRLWKMASWQAMKVPELRAELKHRDLPHKGVKATLTARLKHTDGLPLNYEDRKTHYELKLKEFQAEPIANVAPFPYFNKFPLEIQRLIVRTHPG</sequence>
<evidence type="ECO:0000259" key="1">
    <source>
        <dbReference type="PROSITE" id="PS50800"/>
    </source>
</evidence>
<feature type="domain" description="SAP" evidence="1">
    <location>
        <begin position="115"/>
        <end position="149"/>
    </location>
</feature>
<dbReference type="InterPro" id="IPR003034">
    <property type="entry name" value="SAP_dom"/>
</dbReference>
<dbReference type="Gene3D" id="1.10.720.30">
    <property type="entry name" value="SAP domain"/>
    <property type="match status" value="1"/>
</dbReference>
<gene>
    <name evidence="2" type="ORF">LY89DRAFT_257390</name>
</gene>
<evidence type="ECO:0000313" key="2">
    <source>
        <dbReference type="EMBL" id="KUJ10312.1"/>
    </source>
</evidence>
<proteinExistence type="predicted"/>
<name>A0A132BD05_MOLSC</name>
<dbReference type="AlphaFoldDB" id="A0A132BD05"/>
<evidence type="ECO:0000313" key="3">
    <source>
        <dbReference type="Proteomes" id="UP000070700"/>
    </source>
</evidence>
<keyword evidence="3" id="KW-1185">Reference proteome</keyword>
<protein>
    <recommendedName>
        <fullName evidence="1">SAP domain-containing protein</fullName>
    </recommendedName>
</protein>
<dbReference type="RefSeq" id="XP_018064667.1">
    <property type="nucleotide sequence ID" value="XM_018206248.1"/>
</dbReference>
<dbReference type="Pfam" id="PF02037">
    <property type="entry name" value="SAP"/>
    <property type="match status" value="1"/>
</dbReference>
<dbReference type="Proteomes" id="UP000070700">
    <property type="component" value="Unassembled WGS sequence"/>
</dbReference>